<dbReference type="Proteomes" id="UP001314169">
    <property type="component" value="Chromosome 7"/>
</dbReference>
<feature type="domain" description="Big defensin" evidence="11">
    <location>
        <begin position="4"/>
        <end position="48"/>
    </location>
</feature>
<evidence type="ECO:0000313" key="13">
    <source>
        <dbReference type="Proteomes" id="UP001314169"/>
    </source>
</evidence>
<evidence type="ECO:0000313" key="12">
    <source>
        <dbReference type="EMBL" id="CAK6447554.1"/>
    </source>
</evidence>
<comment type="similarity">
    <text evidence="3">Belongs to the beta-defensin family.</text>
</comment>
<keyword evidence="7" id="KW-0211">Defensin</keyword>
<dbReference type="PANTHER" id="PTHR47902">
    <property type="entry name" value="BETA-DEFENSIN 119"/>
    <property type="match status" value="1"/>
</dbReference>
<feature type="signal peptide" evidence="10">
    <location>
        <begin position="1"/>
        <end position="19"/>
    </location>
</feature>
<dbReference type="Pfam" id="PF14862">
    <property type="entry name" value="Defensin_big"/>
    <property type="match status" value="1"/>
</dbReference>
<keyword evidence="6 10" id="KW-0732">Signal</keyword>
<proteinExistence type="inferred from homology"/>
<evidence type="ECO:0000256" key="3">
    <source>
        <dbReference type="ARBA" id="ARBA00007371"/>
    </source>
</evidence>
<name>A0ABP0ABD6_PIPNA</name>
<dbReference type="EMBL" id="OY882864">
    <property type="protein sequence ID" value="CAK6447554.1"/>
    <property type="molecule type" value="Genomic_DNA"/>
</dbReference>
<evidence type="ECO:0000256" key="6">
    <source>
        <dbReference type="ARBA" id="ARBA00022729"/>
    </source>
</evidence>
<protein>
    <recommendedName>
        <fullName evidence="11">Big defensin domain-containing protein</fullName>
    </recommendedName>
</protein>
<comment type="function">
    <text evidence="1">Has antibacterial activity.</text>
</comment>
<organism evidence="12 13">
    <name type="scientific">Pipistrellus nathusii</name>
    <name type="common">Nathusius' pipistrelle</name>
    <dbReference type="NCBI Taxonomy" id="59473"/>
    <lineage>
        <taxon>Eukaryota</taxon>
        <taxon>Metazoa</taxon>
        <taxon>Chordata</taxon>
        <taxon>Craniata</taxon>
        <taxon>Vertebrata</taxon>
        <taxon>Euteleostomi</taxon>
        <taxon>Mammalia</taxon>
        <taxon>Eutheria</taxon>
        <taxon>Laurasiatheria</taxon>
        <taxon>Chiroptera</taxon>
        <taxon>Yangochiroptera</taxon>
        <taxon>Vespertilionidae</taxon>
        <taxon>Pipistrellus</taxon>
    </lineage>
</organism>
<reference evidence="12" key="1">
    <citation type="submission" date="2023-12" db="EMBL/GenBank/DDBJ databases">
        <authorList>
            <person name="Brown T."/>
        </authorList>
    </citation>
    <scope>NUCLEOTIDE SEQUENCE</scope>
</reference>
<dbReference type="PANTHER" id="PTHR47902:SF1">
    <property type="entry name" value="BETA-DEFENSIN 119"/>
    <property type="match status" value="1"/>
</dbReference>
<keyword evidence="13" id="KW-1185">Reference proteome</keyword>
<evidence type="ECO:0000256" key="7">
    <source>
        <dbReference type="ARBA" id="ARBA00022940"/>
    </source>
</evidence>
<keyword evidence="9" id="KW-1015">Disulfide bond</keyword>
<dbReference type="InterPro" id="IPR028060">
    <property type="entry name" value="Defensin_big_dom"/>
</dbReference>
<evidence type="ECO:0000256" key="5">
    <source>
        <dbReference type="ARBA" id="ARBA00022529"/>
    </source>
</evidence>
<accession>A0ABP0ABD6</accession>
<keyword evidence="5" id="KW-0929">Antimicrobial</keyword>
<evidence type="ECO:0000256" key="1">
    <source>
        <dbReference type="ARBA" id="ARBA00002878"/>
    </source>
</evidence>
<keyword evidence="4" id="KW-0964">Secreted</keyword>
<evidence type="ECO:0000259" key="11">
    <source>
        <dbReference type="Pfam" id="PF14862"/>
    </source>
</evidence>
<keyword evidence="8" id="KW-0044">Antibiotic</keyword>
<sequence>MGALFLLVILLAIQPVVTGRQHVLQCMGNMGICRKSCKKTEQPYLYCRNYKTCCLQSYMKINVISKEDRREQNKVTRWPKIPRAP</sequence>
<evidence type="ECO:0000256" key="2">
    <source>
        <dbReference type="ARBA" id="ARBA00004613"/>
    </source>
</evidence>
<feature type="chain" id="PRO_5045588046" description="Big defensin domain-containing protein" evidence="10">
    <location>
        <begin position="20"/>
        <end position="85"/>
    </location>
</feature>
<evidence type="ECO:0000256" key="4">
    <source>
        <dbReference type="ARBA" id="ARBA00022525"/>
    </source>
</evidence>
<comment type="subcellular location">
    <subcellularLocation>
        <location evidence="2">Secreted</location>
    </subcellularLocation>
</comment>
<gene>
    <name evidence="12" type="ORF">MPIPNATIZW_LOCUS15860</name>
</gene>
<evidence type="ECO:0000256" key="10">
    <source>
        <dbReference type="SAM" id="SignalP"/>
    </source>
</evidence>
<evidence type="ECO:0000256" key="9">
    <source>
        <dbReference type="ARBA" id="ARBA00023157"/>
    </source>
</evidence>
<evidence type="ECO:0000256" key="8">
    <source>
        <dbReference type="ARBA" id="ARBA00023022"/>
    </source>
</evidence>